<sequence length="189" mass="19652">MGEGAGPVEVGQHIVGGTVSYGDGSPARPRRDNSEGLGLLRAGAAGAQVGAWDRTAASTGALRGAAHGGLHRARGRAFSWEHEDRPHGTTLILPLCSTQPTKPHTSKGPVRRAGDLTITDGGQPPMAFSGCANMKARPVESLLPHSGGILEDKLSMRTTGFPAQPSLLPGLEEQVYQIGYGENSEPRTS</sequence>
<reference evidence="2 3" key="1">
    <citation type="submission" date="2013-11" db="EMBL/GenBank/DDBJ databases">
        <title>The Damaraland mole rat (Fukomys damarensis) genome and evolution of African mole rats.</title>
        <authorList>
            <person name="Gladyshev V.N."/>
            <person name="Fang X."/>
        </authorList>
    </citation>
    <scope>NUCLEOTIDE SEQUENCE [LARGE SCALE GENOMIC DNA]</scope>
    <source>
        <tissue evidence="2">Liver</tissue>
    </source>
</reference>
<evidence type="ECO:0000256" key="1">
    <source>
        <dbReference type="SAM" id="MobiDB-lite"/>
    </source>
</evidence>
<organism evidence="2 3">
    <name type="scientific">Fukomys damarensis</name>
    <name type="common">Damaraland mole rat</name>
    <name type="synonym">Cryptomys damarensis</name>
    <dbReference type="NCBI Taxonomy" id="885580"/>
    <lineage>
        <taxon>Eukaryota</taxon>
        <taxon>Metazoa</taxon>
        <taxon>Chordata</taxon>
        <taxon>Craniata</taxon>
        <taxon>Vertebrata</taxon>
        <taxon>Euteleostomi</taxon>
        <taxon>Mammalia</taxon>
        <taxon>Eutheria</taxon>
        <taxon>Euarchontoglires</taxon>
        <taxon>Glires</taxon>
        <taxon>Rodentia</taxon>
        <taxon>Hystricomorpha</taxon>
        <taxon>Bathyergidae</taxon>
        <taxon>Fukomys</taxon>
    </lineage>
</organism>
<protein>
    <submittedName>
        <fullName evidence="2">Uncharacterized protein</fullName>
    </submittedName>
</protein>
<evidence type="ECO:0000313" key="3">
    <source>
        <dbReference type="Proteomes" id="UP000028990"/>
    </source>
</evidence>
<accession>A0A091E1J6</accession>
<keyword evidence="3" id="KW-1185">Reference proteome</keyword>
<gene>
    <name evidence="2" type="ORF">H920_00400</name>
</gene>
<feature type="region of interest" description="Disordered" evidence="1">
    <location>
        <begin position="1"/>
        <end position="35"/>
    </location>
</feature>
<dbReference type="AlphaFoldDB" id="A0A091E1J6"/>
<dbReference type="Proteomes" id="UP000028990">
    <property type="component" value="Unassembled WGS sequence"/>
</dbReference>
<dbReference type="EMBL" id="KN120593">
    <property type="protein sequence ID" value="KFO38199.1"/>
    <property type="molecule type" value="Genomic_DNA"/>
</dbReference>
<proteinExistence type="predicted"/>
<evidence type="ECO:0000313" key="2">
    <source>
        <dbReference type="EMBL" id="KFO38199.1"/>
    </source>
</evidence>
<name>A0A091E1J6_FUKDA</name>